<sequence>MSDTSSGNDWELVTGALSSHASSAASSSADGGAEGGGDGAGEGGGTVDSNVGSGYFVCVPGEVSQHAELLDSAVTEQFTLMKPAGEVPEVQQPADLREEAAFSVGEVASKKDEEIDFARGIMMSDSCTAQLHELSKLDWMEPRPPGHQLLEYEGNELGSSSNTDAYAPEIKAGLEPDSQQVGPLLGSCMCAPSSPSIVSRDNSFRLNLSDDMVGEVLGGSASQRGFPMEVEPDTLASVEHEMLLAHSAFMSPDSAAAMRKMGSASELGNERATETWWNRQAALRGAHGRQASTYWSIALAAAVMGLVILGHRWQYERRQNQQLRLRLCAKEEKIGQLILQLARMKEALSGRRRVPVLRSNSYLNDSFDRY</sequence>
<dbReference type="PANTHER" id="PTHR34797:SF1">
    <property type="entry name" value="ATG8-INTERACTING PROTEIN 2"/>
    <property type="match status" value="1"/>
</dbReference>
<evidence type="ECO:0000259" key="3">
    <source>
        <dbReference type="Pfam" id="PF20705"/>
    </source>
</evidence>
<evidence type="ECO:0000256" key="1">
    <source>
        <dbReference type="SAM" id="MobiDB-lite"/>
    </source>
</evidence>
<dbReference type="Proteomes" id="UP000822688">
    <property type="component" value="Chromosome 7"/>
</dbReference>
<evidence type="ECO:0000313" key="4">
    <source>
        <dbReference type="EMBL" id="KAG0566932.1"/>
    </source>
</evidence>
<gene>
    <name evidence="4" type="ORF">KC19_7G097800</name>
</gene>
<feature type="domain" description="DUF6821" evidence="3">
    <location>
        <begin position="295"/>
        <end position="359"/>
    </location>
</feature>
<name>A0A8T0HCX2_CERPU</name>
<dbReference type="AlphaFoldDB" id="A0A8T0HCX2"/>
<keyword evidence="2" id="KW-0812">Transmembrane</keyword>
<dbReference type="EMBL" id="CM026428">
    <property type="protein sequence ID" value="KAG0566932.1"/>
    <property type="molecule type" value="Genomic_DNA"/>
</dbReference>
<keyword evidence="2" id="KW-0472">Membrane</keyword>
<dbReference type="InterPro" id="IPR049224">
    <property type="entry name" value="DUF6821"/>
</dbReference>
<dbReference type="InterPro" id="IPR040304">
    <property type="entry name" value="ATG8-IP-1/2"/>
</dbReference>
<dbReference type="Pfam" id="PF20705">
    <property type="entry name" value="DUF6821"/>
    <property type="match status" value="1"/>
</dbReference>
<feature type="compositionally biased region" description="Gly residues" evidence="1">
    <location>
        <begin position="32"/>
        <end position="46"/>
    </location>
</feature>
<accession>A0A8T0HCX2</accession>
<keyword evidence="5" id="KW-1185">Reference proteome</keyword>
<reference evidence="4" key="1">
    <citation type="submission" date="2020-06" db="EMBL/GenBank/DDBJ databases">
        <title>WGS assembly of Ceratodon purpureus strain R40.</title>
        <authorList>
            <person name="Carey S.B."/>
            <person name="Jenkins J."/>
            <person name="Shu S."/>
            <person name="Lovell J.T."/>
            <person name="Sreedasyam A."/>
            <person name="Maumus F."/>
            <person name="Tiley G.P."/>
            <person name="Fernandez-Pozo N."/>
            <person name="Barry K."/>
            <person name="Chen C."/>
            <person name="Wang M."/>
            <person name="Lipzen A."/>
            <person name="Daum C."/>
            <person name="Saski C.A."/>
            <person name="Payton A.C."/>
            <person name="Mcbreen J.C."/>
            <person name="Conrad R.E."/>
            <person name="Kollar L.M."/>
            <person name="Olsson S."/>
            <person name="Huttunen S."/>
            <person name="Landis J.B."/>
            <person name="Wickett N.J."/>
            <person name="Johnson M.G."/>
            <person name="Rensing S.A."/>
            <person name="Grimwood J."/>
            <person name="Schmutz J."/>
            <person name="Mcdaniel S.F."/>
        </authorList>
    </citation>
    <scope>NUCLEOTIDE SEQUENCE</scope>
    <source>
        <strain evidence="4">R40</strain>
    </source>
</reference>
<feature type="compositionally biased region" description="Low complexity" evidence="1">
    <location>
        <begin position="19"/>
        <end position="31"/>
    </location>
</feature>
<protein>
    <recommendedName>
        <fullName evidence="3">DUF6821 domain-containing protein</fullName>
    </recommendedName>
</protein>
<comment type="caution">
    <text evidence="4">The sequence shown here is derived from an EMBL/GenBank/DDBJ whole genome shotgun (WGS) entry which is preliminary data.</text>
</comment>
<feature type="region of interest" description="Disordered" evidence="1">
    <location>
        <begin position="19"/>
        <end position="46"/>
    </location>
</feature>
<proteinExistence type="predicted"/>
<dbReference type="PANTHER" id="PTHR34797">
    <property type="entry name" value="ATG8-INTERACTING PROTEIN 2"/>
    <property type="match status" value="1"/>
</dbReference>
<feature type="transmembrane region" description="Helical" evidence="2">
    <location>
        <begin position="294"/>
        <end position="313"/>
    </location>
</feature>
<evidence type="ECO:0000256" key="2">
    <source>
        <dbReference type="SAM" id="Phobius"/>
    </source>
</evidence>
<keyword evidence="2" id="KW-1133">Transmembrane helix</keyword>
<evidence type="ECO:0000313" key="5">
    <source>
        <dbReference type="Proteomes" id="UP000822688"/>
    </source>
</evidence>
<organism evidence="4 5">
    <name type="scientific">Ceratodon purpureus</name>
    <name type="common">Fire moss</name>
    <name type="synonym">Dicranum purpureum</name>
    <dbReference type="NCBI Taxonomy" id="3225"/>
    <lineage>
        <taxon>Eukaryota</taxon>
        <taxon>Viridiplantae</taxon>
        <taxon>Streptophyta</taxon>
        <taxon>Embryophyta</taxon>
        <taxon>Bryophyta</taxon>
        <taxon>Bryophytina</taxon>
        <taxon>Bryopsida</taxon>
        <taxon>Dicranidae</taxon>
        <taxon>Pseudoditrichales</taxon>
        <taxon>Ditrichaceae</taxon>
        <taxon>Ceratodon</taxon>
    </lineage>
</organism>